<dbReference type="PANTHER" id="PTHR31061:SF24">
    <property type="entry name" value="LD22376P"/>
    <property type="match status" value="1"/>
</dbReference>
<feature type="transmembrane region" description="Helical" evidence="1">
    <location>
        <begin position="138"/>
        <end position="157"/>
    </location>
</feature>
<gene>
    <name evidence="2" type="ORF">C5O19_01810</name>
</gene>
<keyword evidence="1" id="KW-0472">Membrane</keyword>
<feature type="transmembrane region" description="Helical" evidence="1">
    <location>
        <begin position="213"/>
        <end position="234"/>
    </location>
</feature>
<dbReference type="OrthoDB" id="9788724at2"/>
<protein>
    <recommendedName>
        <fullName evidence="4">DUF5009 domain-containing protein</fullName>
    </recommendedName>
</protein>
<proteinExistence type="predicted"/>
<organism evidence="2 3">
    <name type="scientific">Siphonobacter curvatus</name>
    <dbReference type="NCBI Taxonomy" id="2094562"/>
    <lineage>
        <taxon>Bacteria</taxon>
        <taxon>Pseudomonadati</taxon>
        <taxon>Bacteroidota</taxon>
        <taxon>Cytophagia</taxon>
        <taxon>Cytophagales</taxon>
        <taxon>Cytophagaceae</taxon>
        <taxon>Siphonobacter</taxon>
    </lineage>
</organism>
<keyword evidence="1" id="KW-0812">Transmembrane</keyword>
<feature type="transmembrane region" description="Helical" evidence="1">
    <location>
        <begin position="246"/>
        <end position="265"/>
    </location>
</feature>
<feature type="transmembrane region" description="Helical" evidence="1">
    <location>
        <begin position="277"/>
        <end position="296"/>
    </location>
</feature>
<evidence type="ECO:0008006" key="4">
    <source>
        <dbReference type="Google" id="ProtNLM"/>
    </source>
</evidence>
<feature type="transmembrane region" description="Helical" evidence="1">
    <location>
        <begin position="349"/>
        <end position="370"/>
    </location>
</feature>
<dbReference type="AlphaFoldDB" id="A0A2S7IL80"/>
<keyword evidence="1" id="KW-1133">Transmembrane helix</keyword>
<evidence type="ECO:0000256" key="1">
    <source>
        <dbReference type="SAM" id="Phobius"/>
    </source>
</evidence>
<feature type="transmembrane region" description="Helical" evidence="1">
    <location>
        <begin position="308"/>
        <end position="329"/>
    </location>
</feature>
<name>A0A2S7IL80_9BACT</name>
<accession>A0A2S7IL80</accession>
<evidence type="ECO:0000313" key="2">
    <source>
        <dbReference type="EMBL" id="PQA58435.1"/>
    </source>
</evidence>
<evidence type="ECO:0000313" key="3">
    <source>
        <dbReference type="Proteomes" id="UP000239590"/>
    </source>
</evidence>
<reference evidence="3" key="1">
    <citation type="submission" date="2018-02" db="EMBL/GenBank/DDBJ databases">
        <title>Genome sequencing of Solimonas sp. HR-BB.</title>
        <authorList>
            <person name="Lee Y."/>
            <person name="Jeon C.O."/>
        </authorList>
    </citation>
    <scope>NUCLEOTIDE SEQUENCE [LARGE SCALE GENOMIC DNA]</scope>
    <source>
        <strain evidence="3">HR-U</strain>
    </source>
</reference>
<dbReference type="EMBL" id="PTRA01000001">
    <property type="protein sequence ID" value="PQA58435.1"/>
    <property type="molecule type" value="Genomic_DNA"/>
</dbReference>
<comment type="caution">
    <text evidence="2">The sequence shown here is derived from an EMBL/GenBank/DDBJ whole genome shotgun (WGS) entry which is preliminary data.</text>
</comment>
<sequence>MDAYRGFVMFLMMAEVLQLSQVAENFPESTVWQFLAYHQSHAEWLGCSLHDLIQPSFSFLVGVALPYSLASRISKSEPFGLQFAHTLRRSLILILLGIFLRSIGRSQTNFTFEDTLTQIGLGYPFLFLIAQRSLRTGWIALGVILVGYWLAFVLYPVPAIDPERVGVPADWPYHFTGIAAHFNKNTNLAWAFDTWFLNLFPREKPFLYNGGGYATLSFIPTLGTMVLGLQAGRWIRAQSAGLLKRFLMMGVAGLILGSLLSVTGLCPSVKRIWTPSWVLFSGGWCFLLLALFYYLIDVKSWQRWSFPLLVIGVNSIAAYCIAHLFEHFIADSFRTHFGPHVYQFLGEPYAPLLRGLIVLLGYWLILYWMYQKKLFIRI</sequence>
<dbReference type="PANTHER" id="PTHR31061">
    <property type="entry name" value="LD22376P"/>
    <property type="match status" value="1"/>
</dbReference>
<keyword evidence="3" id="KW-1185">Reference proteome</keyword>
<dbReference type="Proteomes" id="UP000239590">
    <property type="component" value="Unassembled WGS sequence"/>
</dbReference>